<keyword evidence="1" id="KW-0732">Signal</keyword>
<protein>
    <recommendedName>
        <fullName evidence="4">Peptidase M48 domain-containing protein</fullName>
    </recommendedName>
</protein>
<organism evidence="2 3">
    <name type="scientific">Paraburkholderia dipogonis</name>
    <dbReference type="NCBI Taxonomy" id="1211383"/>
    <lineage>
        <taxon>Bacteria</taxon>
        <taxon>Pseudomonadati</taxon>
        <taxon>Pseudomonadota</taxon>
        <taxon>Betaproteobacteria</taxon>
        <taxon>Burkholderiales</taxon>
        <taxon>Burkholderiaceae</taxon>
        <taxon>Paraburkholderia</taxon>
    </lineage>
</organism>
<proteinExistence type="predicted"/>
<dbReference type="EMBL" id="SNVI01000001">
    <property type="protein sequence ID" value="TFE46590.1"/>
    <property type="molecule type" value="Genomic_DNA"/>
</dbReference>
<gene>
    <name evidence="2" type="ORF">E2553_17020</name>
</gene>
<accession>A0A4Y8N9Z3</accession>
<dbReference type="AlphaFoldDB" id="A0A4Y8N9Z3"/>
<feature type="signal peptide" evidence="1">
    <location>
        <begin position="1"/>
        <end position="24"/>
    </location>
</feature>
<evidence type="ECO:0000256" key="1">
    <source>
        <dbReference type="SAM" id="SignalP"/>
    </source>
</evidence>
<reference evidence="2 3" key="1">
    <citation type="submission" date="2019-03" db="EMBL/GenBank/DDBJ databases">
        <title>Complete Genome Sequence of Paraburkholderia dipogonis ICMP 19430T, a Nitrogen-fixing Symbiont of the South African Invasive Legume Dipogon lignosus in New Zealand.</title>
        <authorList>
            <person name="De Meyer S.E."/>
        </authorList>
    </citation>
    <scope>NUCLEOTIDE SEQUENCE [LARGE SCALE GENOMIC DNA]</scope>
    <source>
        <strain evidence="2 3">ICMP 19430</strain>
    </source>
</reference>
<evidence type="ECO:0008006" key="4">
    <source>
        <dbReference type="Google" id="ProtNLM"/>
    </source>
</evidence>
<dbReference type="Proteomes" id="UP000297385">
    <property type="component" value="Unassembled WGS sequence"/>
</dbReference>
<evidence type="ECO:0000313" key="3">
    <source>
        <dbReference type="Proteomes" id="UP000297385"/>
    </source>
</evidence>
<feature type="chain" id="PRO_5021494452" description="Peptidase M48 domain-containing protein" evidence="1">
    <location>
        <begin position="25"/>
        <end position="310"/>
    </location>
</feature>
<name>A0A4Y8N9Z3_9BURK</name>
<comment type="caution">
    <text evidence="2">The sequence shown here is derived from an EMBL/GenBank/DDBJ whole genome shotgun (WGS) entry which is preliminary data.</text>
</comment>
<sequence>MNKMSFRLLLGLITSLIVAAPTSAQVPVTVSEKYSAIDAVGDQTISNKPIAIPLMDTPYHDRYMLTFKADHPVVVKYIDTVEIDRGGDFSSRASFNQVAGSMTNQLFPAAASTKNGVLAITSASGVPTRVVYQVVRFGMRPAKVREPIKQIVELPIRSLEQVYVFPKFSVQVKPCGTVNAWSNPDIVICSELVNELGAHPAALWAVEAHEMAHTLLRLWGLPGWDNEDVADEFAVVILGDTGGSVQEMTAWLESRNSVAEAMQQLTQGDRHSISIQRARNMQADLKRLPELRERWSRMLAPYTIAAQRAQ</sequence>
<evidence type="ECO:0000313" key="2">
    <source>
        <dbReference type="EMBL" id="TFE46590.1"/>
    </source>
</evidence>